<organism evidence="2 3">
    <name type="scientific">Chryseosolibacter indicus</name>
    <dbReference type="NCBI Taxonomy" id="2782351"/>
    <lineage>
        <taxon>Bacteria</taxon>
        <taxon>Pseudomonadati</taxon>
        <taxon>Bacteroidota</taxon>
        <taxon>Cytophagia</taxon>
        <taxon>Cytophagales</taxon>
        <taxon>Chryseotaleaceae</taxon>
        <taxon>Chryseosolibacter</taxon>
    </lineage>
</organism>
<proteinExistence type="predicted"/>
<dbReference type="CDD" id="cd06433">
    <property type="entry name" value="GT_2_WfgS_like"/>
    <property type="match status" value="1"/>
</dbReference>
<dbReference type="EMBL" id="JAHESD010000003">
    <property type="protein sequence ID" value="MBT1702031.1"/>
    <property type="molecule type" value="Genomic_DNA"/>
</dbReference>
<reference evidence="2 3" key="1">
    <citation type="submission" date="2021-05" db="EMBL/GenBank/DDBJ databases">
        <title>A Polyphasic approach of four new species of the genus Ohtaekwangia: Ohtaekwangia histidinii sp. nov., Ohtaekwangia cretensis sp. nov., Ohtaekwangia indiensis sp. nov., Ohtaekwangia reichenbachii sp. nov. from diverse environment.</title>
        <authorList>
            <person name="Octaviana S."/>
        </authorList>
    </citation>
    <scope>NUCLEOTIDE SEQUENCE [LARGE SCALE GENOMIC DNA]</scope>
    <source>
        <strain evidence="2 3">PWU20</strain>
    </source>
</reference>
<name>A0ABS5VPT2_9BACT</name>
<evidence type="ECO:0000259" key="1">
    <source>
        <dbReference type="Pfam" id="PF00535"/>
    </source>
</evidence>
<comment type="caution">
    <text evidence="2">The sequence shown here is derived from an EMBL/GenBank/DDBJ whole genome shotgun (WGS) entry which is preliminary data.</text>
</comment>
<evidence type="ECO:0000313" key="2">
    <source>
        <dbReference type="EMBL" id="MBT1702031.1"/>
    </source>
</evidence>
<feature type="domain" description="Glycosyltransferase 2-like" evidence="1">
    <location>
        <begin position="9"/>
        <end position="164"/>
    </location>
</feature>
<dbReference type="Proteomes" id="UP000772618">
    <property type="component" value="Unassembled WGS sequence"/>
</dbReference>
<sequence>MKDSTPFISVIIPVYNGKATLDGCLNSIVLQTFKEIEIIVVNSLSTDGTDEIIESYKERFDFITHIQEKDSGVYDAMNKGVACAKGSYFYFLGSDDVLFSPTVFETVVCKITEKNMPDILYGNVLLGDSNLIHNGEYNLCKLYDVNVCHQSIFYKKNIFNSWRYDLRYPALADWYFNFKCFTNRSLSIVYSNVLVCRYALNGLSSFTVDPLYGEKHDLFIGLAKNFFSHEYYKLKKYSTDSRSVKGKIKALCFHILYTLFYFHYKLSN</sequence>
<dbReference type="Gene3D" id="3.90.550.10">
    <property type="entry name" value="Spore Coat Polysaccharide Biosynthesis Protein SpsA, Chain A"/>
    <property type="match status" value="1"/>
</dbReference>
<dbReference type="InterPro" id="IPR001173">
    <property type="entry name" value="Glyco_trans_2-like"/>
</dbReference>
<evidence type="ECO:0000313" key="3">
    <source>
        <dbReference type="Proteomes" id="UP000772618"/>
    </source>
</evidence>
<dbReference type="PANTHER" id="PTHR22916">
    <property type="entry name" value="GLYCOSYLTRANSFERASE"/>
    <property type="match status" value="1"/>
</dbReference>
<gene>
    <name evidence="2" type="ORF">KK060_01995</name>
</gene>
<dbReference type="RefSeq" id="WP_254151726.1">
    <property type="nucleotide sequence ID" value="NZ_JAHESD010000003.1"/>
</dbReference>
<dbReference type="InterPro" id="IPR029044">
    <property type="entry name" value="Nucleotide-diphossugar_trans"/>
</dbReference>
<accession>A0ABS5VPT2</accession>
<protein>
    <submittedName>
        <fullName evidence="2">Glycosyltransferase</fullName>
    </submittedName>
</protein>
<keyword evidence="3" id="KW-1185">Reference proteome</keyword>
<dbReference type="PANTHER" id="PTHR22916:SF3">
    <property type="entry name" value="UDP-GLCNAC:BETAGAL BETA-1,3-N-ACETYLGLUCOSAMINYLTRANSFERASE-LIKE PROTEIN 1"/>
    <property type="match status" value="1"/>
</dbReference>
<dbReference type="SUPFAM" id="SSF53448">
    <property type="entry name" value="Nucleotide-diphospho-sugar transferases"/>
    <property type="match status" value="1"/>
</dbReference>
<dbReference type="Pfam" id="PF00535">
    <property type="entry name" value="Glycos_transf_2"/>
    <property type="match status" value="1"/>
</dbReference>